<sequence>MLELSLSPKERLMHLLKYSRPTGMNKRIRSYVVSRKIGVVSFTRRLPLSFLWSLELFRVMVQPKTKRCDIERRKRSKFWKRRGC</sequence>
<evidence type="ECO:0000313" key="1">
    <source>
        <dbReference type="EMBL" id="VDL82950.1"/>
    </source>
</evidence>
<reference evidence="1 2" key="2">
    <citation type="submission" date="2018-11" db="EMBL/GenBank/DDBJ databases">
        <authorList>
            <consortium name="Pathogen Informatics"/>
        </authorList>
    </citation>
    <scope>NUCLEOTIDE SEQUENCE [LARGE SCALE GENOMIC DNA]</scope>
</reference>
<evidence type="ECO:0000313" key="3">
    <source>
        <dbReference type="WBParaSite" id="NBR_0001922001-mRNA-1"/>
    </source>
</evidence>
<protein>
    <submittedName>
        <fullName evidence="1 3">Uncharacterized protein</fullName>
    </submittedName>
</protein>
<name>A0A0N4YPP9_NIPBR</name>
<gene>
    <name evidence="1" type="ORF">NBR_LOCUS19221</name>
</gene>
<dbReference type="STRING" id="27835.A0A0N4YPP9"/>
<reference evidence="3" key="1">
    <citation type="submission" date="2017-02" db="UniProtKB">
        <authorList>
            <consortium name="WormBaseParasite"/>
        </authorList>
    </citation>
    <scope>IDENTIFICATION</scope>
</reference>
<accession>A0A0N4YPP9</accession>
<organism evidence="3">
    <name type="scientific">Nippostrongylus brasiliensis</name>
    <name type="common">Rat hookworm</name>
    <dbReference type="NCBI Taxonomy" id="27835"/>
    <lineage>
        <taxon>Eukaryota</taxon>
        <taxon>Metazoa</taxon>
        <taxon>Ecdysozoa</taxon>
        <taxon>Nematoda</taxon>
        <taxon>Chromadorea</taxon>
        <taxon>Rhabditida</taxon>
        <taxon>Rhabditina</taxon>
        <taxon>Rhabditomorpha</taxon>
        <taxon>Strongyloidea</taxon>
        <taxon>Heligmosomidae</taxon>
        <taxon>Nippostrongylus</taxon>
    </lineage>
</organism>
<dbReference type="Proteomes" id="UP000271162">
    <property type="component" value="Unassembled WGS sequence"/>
</dbReference>
<keyword evidence="2" id="KW-1185">Reference proteome</keyword>
<proteinExistence type="predicted"/>
<evidence type="ECO:0000313" key="2">
    <source>
        <dbReference type="Proteomes" id="UP000271162"/>
    </source>
</evidence>
<dbReference type="AlphaFoldDB" id="A0A0N4YPP9"/>
<dbReference type="WBParaSite" id="NBR_0001922001-mRNA-1">
    <property type="protein sequence ID" value="NBR_0001922001-mRNA-1"/>
    <property type="gene ID" value="NBR_0001922001"/>
</dbReference>
<dbReference type="EMBL" id="UYSL01023990">
    <property type="protein sequence ID" value="VDL82950.1"/>
    <property type="molecule type" value="Genomic_DNA"/>
</dbReference>